<dbReference type="InterPro" id="IPR024596">
    <property type="entry name" value="RNApol_su_b/EpuA"/>
</dbReference>
<reference evidence="3 4" key="1">
    <citation type="submission" date="2015-05" db="EMBL/GenBank/DDBJ databases">
        <title>Whole genome sequence and identification of bacterial endophytes from Costus igneus.</title>
        <authorList>
            <person name="Lee Y.P."/>
            <person name="Gan H.M."/>
            <person name="Eng W."/>
            <person name="Wheatley M.S."/>
            <person name="Caraballo A."/>
            <person name="Polter S."/>
            <person name="Savka M.A."/>
            <person name="Hudson A.O."/>
        </authorList>
    </citation>
    <scope>NUCLEOTIDE SEQUENCE [LARGE SCALE GENOMIC DNA]</scope>
    <source>
        <strain evidence="3 4">RIT379</strain>
    </source>
</reference>
<gene>
    <name evidence="3" type="ORF">ABW02_13410</name>
</gene>
<dbReference type="AlphaFoldDB" id="A0A0J1IJD8"/>
<proteinExistence type="predicted"/>
<keyword evidence="2" id="KW-0472">Membrane</keyword>
<dbReference type="PATRIC" id="fig|1397.4.peg.813"/>
<evidence type="ECO:0000313" key="4">
    <source>
        <dbReference type="Proteomes" id="UP000036045"/>
    </source>
</evidence>
<keyword evidence="2" id="KW-1133">Transmembrane helix</keyword>
<keyword evidence="2" id="KW-0812">Transmembrane</keyword>
<evidence type="ECO:0000256" key="2">
    <source>
        <dbReference type="SAM" id="Phobius"/>
    </source>
</evidence>
<dbReference type="Pfam" id="PF11772">
    <property type="entry name" value="EpuA"/>
    <property type="match status" value="1"/>
</dbReference>
<dbReference type="EMBL" id="LDPH01000011">
    <property type="protein sequence ID" value="KLV26069.1"/>
    <property type="molecule type" value="Genomic_DNA"/>
</dbReference>
<comment type="caution">
    <text evidence="3">The sequence shown here is derived from an EMBL/GenBank/DDBJ whole genome shotgun (WGS) entry which is preliminary data.</text>
</comment>
<keyword evidence="4" id="KW-1185">Reference proteome</keyword>
<sequence>MALNSSSQEMVKTREQVKKDQKEKNNPEEKASPKQKIRVRLFPIWLRIVVIILVIAVSVLAGAVVGYSVMGNGKATDTFKKDTWMHIVNLINEE</sequence>
<dbReference type="RefSeq" id="WP_047942698.1">
    <property type="nucleotide sequence ID" value="NZ_JAMAUJ010000003.1"/>
</dbReference>
<dbReference type="Proteomes" id="UP000036045">
    <property type="component" value="Unassembled WGS sequence"/>
</dbReference>
<protein>
    <submittedName>
        <fullName evidence="3">Hydroxymyristoyl-ACP dehydratase</fullName>
    </submittedName>
</protein>
<feature type="region of interest" description="Disordered" evidence="1">
    <location>
        <begin position="1"/>
        <end position="34"/>
    </location>
</feature>
<feature type="transmembrane region" description="Helical" evidence="2">
    <location>
        <begin position="44"/>
        <end position="70"/>
    </location>
</feature>
<evidence type="ECO:0000256" key="1">
    <source>
        <dbReference type="SAM" id="MobiDB-lite"/>
    </source>
</evidence>
<name>A0A0J1IJD8_NIACI</name>
<accession>A0A0J1IJD8</accession>
<dbReference type="OrthoDB" id="2300232at2"/>
<feature type="compositionally biased region" description="Basic and acidic residues" evidence="1">
    <location>
        <begin position="11"/>
        <end position="32"/>
    </location>
</feature>
<evidence type="ECO:0000313" key="3">
    <source>
        <dbReference type="EMBL" id="KLV26069.1"/>
    </source>
</evidence>
<organism evidence="3 4">
    <name type="scientific">Niallia circulans</name>
    <name type="common">Bacillus circulans</name>
    <dbReference type="NCBI Taxonomy" id="1397"/>
    <lineage>
        <taxon>Bacteria</taxon>
        <taxon>Bacillati</taxon>
        <taxon>Bacillota</taxon>
        <taxon>Bacilli</taxon>
        <taxon>Bacillales</taxon>
        <taxon>Bacillaceae</taxon>
        <taxon>Niallia</taxon>
    </lineage>
</organism>
<feature type="compositionally biased region" description="Polar residues" evidence="1">
    <location>
        <begin position="1"/>
        <end position="10"/>
    </location>
</feature>